<dbReference type="InterPro" id="IPR028268">
    <property type="entry name" value="Pianissimo_fam"/>
</dbReference>
<keyword evidence="3" id="KW-1185">Reference proteome</keyword>
<protein>
    <submittedName>
        <fullName evidence="2">Uncharacterized protein</fullName>
    </submittedName>
</protein>
<dbReference type="AlphaFoldDB" id="A0A182S799"/>
<dbReference type="GO" id="GO:0051897">
    <property type="term" value="P:positive regulation of phosphatidylinositol 3-kinase/protein kinase B signal transduction"/>
    <property type="evidence" value="ECO:0007669"/>
    <property type="project" value="TreeGrafter"/>
</dbReference>
<dbReference type="GO" id="GO:0038203">
    <property type="term" value="P:TORC2 signaling"/>
    <property type="evidence" value="ECO:0007669"/>
    <property type="project" value="TreeGrafter"/>
</dbReference>
<dbReference type="GO" id="GO:0043539">
    <property type="term" value="F:protein serine/threonine kinase activator activity"/>
    <property type="evidence" value="ECO:0007669"/>
    <property type="project" value="TreeGrafter"/>
</dbReference>
<dbReference type="VEuPathDB" id="VectorBase:AMAM001101"/>
<dbReference type="PANTHER" id="PTHR13298:SF11">
    <property type="entry name" value="RAPAMYCIN-INSENSITIVE COMPANION OF MTOR"/>
    <property type="match status" value="1"/>
</dbReference>
<dbReference type="PANTHER" id="PTHR13298">
    <property type="entry name" value="CYTOSOLIC REGULATOR PIANISSIMO"/>
    <property type="match status" value="1"/>
</dbReference>
<reference evidence="2" key="2">
    <citation type="submission" date="2020-05" db="UniProtKB">
        <authorList>
            <consortium name="EnsemblMetazoa"/>
        </authorList>
    </citation>
    <scope>IDENTIFICATION</scope>
    <source>
        <strain evidence="2">maculatus3</strain>
    </source>
</reference>
<evidence type="ECO:0000313" key="2">
    <source>
        <dbReference type="EnsemblMetazoa" id="AMAM001101-PA"/>
    </source>
</evidence>
<dbReference type="Proteomes" id="UP000075901">
    <property type="component" value="Unassembled WGS sequence"/>
</dbReference>
<organism evidence="2 3">
    <name type="scientific">Anopheles maculatus</name>
    <dbReference type="NCBI Taxonomy" id="74869"/>
    <lineage>
        <taxon>Eukaryota</taxon>
        <taxon>Metazoa</taxon>
        <taxon>Ecdysozoa</taxon>
        <taxon>Arthropoda</taxon>
        <taxon>Hexapoda</taxon>
        <taxon>Insecta</taxon>
        <taxon>Pterygota</taxon>
        <taxon>Neoptera</taxon>
        <taxon>Endopterygota</taxon>
        <taxon>Diptera</taxon>
        <taxon>Nematocera</taxon>
        <taxon>Culicoidea</taxon>
        <taxon>Culicidae</taxon>
        <taxon>Anophelinae</taxon>
        <taxon>Anopheles</taxon>
        <taxon>Anopheles maculatus group</taxon>
    </lineage>
</organism>
<evidence type="ECO:0000313" key="3">
    <source>
        <dbReference type="Proteomes" id="UP000075901"/>
    </source>
</evidence>
<feature type="region of interest" description="Disordered" evidence="1">
    <location>
        <begin position="309"/>
        <end position="375"/>
    </location>
</feature>
<reference evidence="3" key="1">
    <citation type="submission" date="2013-09" db="EMBL/GenBank/DDBJ databases">
        <title>The Genome Sequence of Anopheles maculatus species B.</title>
        <authorList>
            <consortium name="The Broad Institute Genomics Platform"/>
            <person name="Neafsey D.E."/>
            <person name="Besansky N."/>
            <person name="Howell P."/>
            <person name="Walton C."/>
            <person name="Young S.K."/>
            <person name="Zeng Q."/>
            <person name="Gargeya S."/>
            <person name="Fitzgerald M."/>
            <person name="Haas B."/>
            <person name="Abouelleil A."/>
            <person name="Allen A.W."/>
            <person name="Alvarado L."/>
            <person name="Arachchi H.M."/>
            <person name="Berlin A.M."/>
            <person name="Chapman S.B."/>
            <person name="Gainer-Dewar J."/>
            <person name="Goldberg J."/>
            <person name="Griggs A."/>
            <person name="Gujja S."/>
            <person name="Hansen M."/>
            <person name="Howarth C."/>
            <person name="Imamovic A."/>
            <person name="Ireland A."/>
            <person name="Larimer J."/>
            <person name="McCowan C."/>
            <person name="Murphy C."/>
            <person name="Pearson M."/>
            <person name="Poon T.W."/>
            <person name="Priest M."/>
            <person name="Roberts A."/>
            <person name="Saif S."/>
            <person name="Shea T."/>
            <person name="Sisk P."/>
            <person name="Sykes S."/>
            <person name="Wortman J."/>
            <person name="Nusbaum C."/>
            <person name="Birren B."/>
        </authorList>
    </citation>
    <scope>NUCLEOTIDE SEQUENCE [LARGE SCALE GENOMIC DNA]</scope>
    <source>
        <strain evidence="3">maculatus3</strain>
    </source>
</reference>
<sequence length="490" mass="53426">MVCLFAGICFPQDIMDLFPDLETRQPLALGSLMQLDRSKMRSKDAGRSMKVMKLRVKTGSDVDEGIAVDYEQEVKGSAPTNLPIVSLLSSSSAPEDSDVDDPRHQWWTHAKHIRSQCVRCCRGKRTDERWNPADDDSNENVDVGDRPGSVIDETIANNVLRHVQRMANPVWSKQSRSVLLDIKQSHPAAFQDVCLYSEVCRMLGSNTYRLGSRRFLQELFLDLDFLGSGKPTAPGDLPNVLDGKQEQQRQYLAYLTISKALNTPLQIQTQNLPPSTIAGKAPPLPAGGVAFLLRSPPLASVHEASVENLDEMASTPKQQQEQPSVRDPPRQPQPGPPGDEEAIVRLREPASTTSSMPPPPSVHRPRSIGGQSCASVGASANVRPRFNTLELDLSCSRNKFPIRDRSKLDYSPTTPPTAPYGSAVQGPAGFALPLSASSSSASFVSTGSASAVTSPTQWHPSVASTFGSLYCEQRLRLKTSKSEATLTKNK</sequence>
<dbReference type="GO" id="GO:0031932">
    <property type="term" value="C:TORC2 complex"/>
    <property type="evidence" value="ECO:0007669"/>
    <property type="project" value="InterPro"/>
</dbReference>
<evidence type="ECO:0000256" key="1">
    <source>
        <dbReference type="SAM" id="MobiDB-lite"/>
    </source>
</evidence>
<proteinExistence type="predicted"/>
<name>A0A182S799_9DIPT</name>
<accession>A0A182S799</accession>
<dbReference type="EnsemblMetazoa" id="AMAM001101-RA">
    <property type="protein sequence ID" value="AMAM001101-PA"/>
    <property type="gene ID" value="AMAM001101"/>
</dbReference>